<name>A0A833J4Q9_9HYPH</name>
<organism evidence="2 3">
    <name type="scientific">Methylorubrum populi</name>
    <dbReference type="NCBI Taxonomy" id="223967"/>
    <lineage>
        <taxon>Bacteria</taxon>
        <taxon>Pseudomonadati</taxon>
        <taxon>Pseudomonadota</taxon>
        <taxon>Alphaproteobacteria</taxon>
        <taxon>Hyphomicrobiales</taxon>
        <taxon>Methylobacteriaceae</taxon>
        <taxon>Methylorubrum</taxon>
    </lineage>
</organism>
<evidence type="ECO:0000256" key="1">
    <source>
        <dbReference type="SAM" id="Phobius"/>
    </source>
</evidence>
<proteinExistence type="predicted"/>
<dbReference type="AlphaFoldDB" id="A0A833J4Q9"/>
<comment type="caution">
    <text evidence="2">The sequence shown here is derived from an EMBL/GenBank/DDBJ whole genome shotgun (WGS) entry which is preliminary data.</text>
</comment>
<feature type="transmembrane region" description="Helical" evidence="1">
    <location>
        <begin position="6"/>
        <end position="28"/>
    </location>
</feature>
<accession>A0A833J4Q9</accession>
<evidence type="ECO:0000313" key="3">
    <source>
        <dbReference type="Proteomes" id="UP000469949"/>
    </source>
</evidence>
<dbReference type="Proteomes" id="UP000469949">
    <property type="component" value="Unassembled WGS sequence"/>
</dbReference>
<dbReference type="EMBL" id="WEKV01000013">
    <property type="protein sequence ID" value="KAB7784089.1"/>
    <property type="molecule type" value="Genomic_DNA"/>
</dbReference>
<protein>
    <submittedName>
        <fullName evidence="2">Uncharacterized protein</fullName>
    </submittedName>
</protein>
<gene>
    <name evidence="2" type="ORF">F8B43_3444</name>
</gene>
<evidence type="ECO:0000313" key="2">
    <source>
        <dbReference type="EMBL" id="KAB7784089.1"/>
    </source>
</evidence>
<keyword evidence="1" id="KW-0812">Transmembrane</keyword>
<sequence length="37" mass="4048">MDVSDWINLAGVAIAGGSCTIAGMQLWLTARRRRRNS</sequence>
<reference evidence="2 3" key="1">
    <citation type="submission" date="2019-10" db="EMBL/GenBank/DDBJ databases">
        <title>Draft Genome Sequence of the Caffeine Degrading Methylotroph Methylorubrum populi PINKEL.</title>
        <authorList>
            <person name="Dawson S.C."/>
            <person name="Zhang X."/>
            <person name="Wright M.E."/>
            <person name="Sharma G."/>
            <person name="Langner J.T."/>
            <person name="Ditty J.L."/>
            <person name="Subuyuj G.A."/>
        </authorList>
    </citation>
    <scope>NUCLEOTIDE SEQUENCE [LARGE SCALE GENOMIC DNA]</scope>
    <source>
        <strain evidence="2 3">Pinkel</strain>
    </source>
</reference>
<keyword evidence="1" id="KW-1133">Transmembrane helix</keyword>
<keyword evidence="1" id="KW-0472">Membrane</keyword>